<accession>G2XFY0</accession>
<dbReference type="InParanoid" id="G2XFY0"/>
<dbReference type="Gene3D" id="3.90.180.10">
    <property type="entry name" value="Medium-chain alcohol dehydrogenases, catalytic domain"/>
    <property type="match status" value="2"/>
</dbReference>
<dbReference type="GeneID" id="20710422"/>
<dbReference type="FunFam" id="3.40.50.720:FF:000022">
    <property type="entry name" value="Cinnamyl alcohol dehydrogenase"/>
    <property type="match status" value="1"/>
</dbReference>
<proteinExistence type="predicted"/>
<dbReference type="InterPro" id="IPR013149">
    <property type="entry name" value="ADH-like_C"/>
</dbReference>
<keyword evidence="7" id="KW-1185">Reference proteome</keyword>
<feature type="domain" description="Alcohol dehydrogenase-like C-terminal" evidence="5">
    <location>
        <begin position="105"/>
        <end position="229"/>
    </location>
</feature>
<dbReference type="Pfam" id="PF00107">
    <property type="entry name" value="ADH_zinc_N"/>
    <property type="match status" value="1"/>
</dbReference>
<organism evidence="6 7">
    <name type="scientific">Verticillium dahliae (strain VdLs.17 / ATCC MYA-4575 / FGSC 10137)</name>
    <name type="common">Verticillium wilt</name>
    <dbReference type="NCBI Taxonomy" id="498257"/>
    <lineage>
        <taxon>Eukaryota</taxon>
        <taxon>Fungi</taxon>
        <taxon>Dikarya</taxon>
        <taxon>Ascomycota</taxon>
        <taxon>Pezizomycotina</taxon>
        <taxon>Sordariomycetes</taxon>
        <taxon>Hypocreomycetidae</taxon>
        <taxon>Glomerellales</taxon>
        <taxon>Plectosphaerellaceae</taxon>
        <taxon>Verticillium</taxon>
    </lineage>
</organism>
<evidence type="ECO:0000256" key="3">
    <source>
        <dbReference type="ARBA" id="ARBA00022833"/>
    </source>
</evidence>
<keyword evidence="3" id="KW-0862">Zinc</keyword>
<dbReference type="GO" id="GO:0016616">
    <property type="term" value="F:oxidoreductase activity, acting on the CH-OH group of donors, NAD or NADP as acceptor"/>
    <property type="evidence" value="ECO:0007669"/>
    <property type="project" value="InterPro"/>
</dbReference>
<dbReference type="eggNOG" id="KOG0023">
    <property type="taxonomic scope" value="Eukaryota"/>
</dbReference>
<evidence type="ECO:0000313" key="6">
    <source>
        <dbReference type="EMBL" id="EGY18799.1"/>
    </source>
</evidence>
<evidence type="ECO:0000256" key="1">
    <source>
        <dbReference type="ARBA" id="ARBA00001947"/>
    </source>
</evidence>
<dbReference type="Proteomes" id="UP000001611">
    <property type="component" value="Chromosome 5"/>
</dbReference>
<dbReference type="Gene3D" id="3.40.50.720">
    <property type="entry name" value="NAD(P)-binding Rossmann-like Domain"/>
    <property type="match status" value="1"/>
</dbReference>
<comment type="cofactor">
    <cofactor evidence="1">
        <name>Zn(2+)</name>
        <dbReference type="ChEBI" id="CHEBI:29105"/>
    </cofactor>
</comment>
<evidence type="ECO:0000259" key="5">
    <source>
        <dbReference type="Pfam" id="PF00107"/>
    </source>
</evidence>
<dbReference type="KEGG" id="vda:VDAG_08959"/>
<dbReference type="PANTHER" id="PTHR42683">
    <property type="entry name" value="ALDEHYDE REDUCTASE"/>
    <property type="match status" value="1"/>
</dbReference>
<dbReference type="EMBL" id="DS572718">
    <property type="protein sequence ID" value="EGY18799.1"/>
    <property type="molecule type" value="Genomic_DNA"/>
</dbReference>
<dbReference type="InterPro" id="IPR011032">
    <property type="entry name" value="GroES-like_sf"/>
</dbReference>
<evidence type="ECO:0000313" key="7">
    <source>
        <dbReference type="Proteomes" id="UP000001611"/>
    </source>
</evidence>
<protein>
    <recommendedName>
        <fullName evidence="5">Alcohol dehydrogenase-like C-terminal domain-containing protein</fullName>
    </recommendedName>
</protein>
<keyword evidence="2" id="KW-0479">Metal-binding</keyword>
<dbReference type="SUPFAM" id="SSF51735">
    <property type="entry name" value="NAD(P)-binding Rossmann-fold domains"/>
    <property type="match status" value="1"/>
</dbReference>
<evidence type="ECO:0000256" key="4">
    <source>
        <dbReference type="ARBA" id="ARBA00023002"/>
    </source>
</evidence>
<dbReference type="InterPro" id="IPR036291">
    <property type="entry name" value="NAD(P)-bd_dom_sf"/>
</dbReference>
<dbReference type="GO" id="GO:0046872">
    <property type="term" value="F:metal ion binding"/>
    <property type="evidence" value="ECO:0007669"/>
    <property type="project" value="UniProtKB-KW"/>
</dbReference>
<dbReference type="SUPFAM" id="SSF50129">
    <property type="entry name" value="GroES-like"/>
    <property type="match status" value="1"/>
</dbReference>
<keyword evidence="4" id="KW-0560">Oxidoreductase</keyword>
<dbReference type="AlphaFoldDB" id="G2XFY0"/>
<dbReference type="RefSeq" id="XP_009655057.1">
    <property type="nucleotide sequence ID" value="XM_009656762.1"/>
</dbReference>
<dbReference type="OMA" id="KPDCAMC"/>
<name>G2XFY0_VERDV</name>
<dbReference type="STRING" id="498257.G2XFY0"/>
<reference evidence="6 7" key="1">
    <citation type="submission" date="2008-03" db="EMBL/GenBank/DDBJ databases">
        <title>The Genome Sequence of Verticillium dahliae VdLs.17.</title>
        <authorList>
            <consortium name="The Broad Institute Genome Sequencing Platform"/>
            <person name="Ma L.-J.J."/>
            <person name="Klosterman S.J."/>
            <person name="Subbarao K."/>
            <person name="Dobinson K."/>
            <person name="Veronese P."/>
            <person name="Kang S."/>
            <person name="Gold S.E."/>
            <person name="Young S."/>
            <person name="Jaffe D."/>
            <person name="Gnerre S."/>
            <person name="Berlin A."/>
            <person name="Heiman D."/>
            <person name="Hepburn T."/>
            <person name="Sykes S."/>
            <person name="Alvarado L."/>
            <person name="Kodira C.D."/>
            <person name="Lander E."/>
            <person name="Galagan J."/>
            <person name="Nusbaum C."/>
            <person name="Birren B."/>
        </authorList>
    </citation>
    <scope>NUCLEOTIDE SEQUENCE [LARGE SCALE GENOMIC DNA]</scope>
    <source>
        <strain evidence="7">VdLs.17 / ATCC MYA-4575 / FGSC 10137</strain>
    </source>
</reference>
<sequence>MATDYEFEGWMGEDESSAEGNMVWQKYEPKTWEETDVDIRITHCGICGSDMHVLRSEWVSLLDVYANANTGTEHRDCRADPVFDHMQRQAPYPVVVGHEIVGVGGLGHFAVLFAKALGADDIVGISRRASKKQEALDLGCTDYIATADDEGWETKNARRLDLIICTVSSAKMPFAGYIGLLRLDGTLVQVGLPEGELPFRPGVLTGARRRIAGSGIGSPSEIREMLQLAVDKDVKPWVEERPMSDANQALVDFEAGKPRFRYVLTN</sequence>
<dbReference type="InterPro" id="IPR047109">
    <property type="entry name" value="CAD-like"/>
</dbReference>
<evidence type="ECO:0000256" key="2">
    <source>
        <dbReference type="ARBA" id="ARBA00022723"/>
    </source>
</evidence>
<dbReference type="HOGENOM" id="CLU_026673_20_4_1"/>
<gene>
    <name evidence="6" type="ORF">VDAG_08959</name>
</gene>